<dbReference type="Proteomes" id="UP001642487">
    <property type="component" value="Chromosome 9"/>
</dbReference>
<keyword evidence="3" id="KW-1185">Reference proteome</keyword>
<dbReference type="InterPro" id="IPR001810">
    <property type="entry name" value="F-box_dom"/>
</dbReference>
<dbReference type="Pfam" id="PF14299">
    <property type="entry name" value="PP2"/>
    <property type="match status" value="1"/>
</dbReference>
<dbReference type="PANTHER" id="PTHR32278:SF143">
    <property type="entry name" value="F-BOX PROTEIN PP2-B1"/>
    <property type="match status" value="1"/>
</dbReference>
<gene>
    <name evidence="2" type="ORF">CITCOLO1_LOCUS22299</name>
</gene>
<dbReference type="InterPro" id="IPR036047">
    <property type="entry name" value="F-box-like_dom_sf"/>
</dbReference>
<dbReference type="InterPro" id="IPR025886">
    <property type="entry name" value="PP2-like"/>
</dbReference>
<dbReference type="EMBL" id="OZ021743">
    <property type="protein sequence ID" value="CAK9329819.1"/>
    <property type="molecule type" value="Genomic_DNA"/>
</dbReference>
<organism evidence="2 3">
    <name type="scientific">Citrullus colocynthis</name>
    <name type="common">colocynth</name>
    <dbReference type="NCBI Taxonomy" id="252529"/>
    <lineage>
        <taxon>Eukaryota</taxon>
        <taxon>Viridiplantae</taxon>
        <taxon>Streptophyta</taxon>
        <taxon>Embryophyta</taxon>
        <taxon>Tracheophyta</taxon>
        <taxon>Spermatophyta</taxon>
        <taxon>Magnoliopsida</taxon>
        <taxon>eudicotyledons</taxon>
        <taxon>Gunneridae</taxon>
        <taxon>Pentapetalae</taxon>
        <taxon>rosids</taxon>
        <taxon>fabids</taxon>
        <taxon>Cucurbitales</taxon>
        <taxon>Cucurbitaceae</taxon>
        <taxon>Benincaseae</taxon>
        <taxon>Citrullus</taxon>
    </lineage>
</organism>
<dbReference type="CDD" id="cd22162">
    <property type="entry name" value="F-box_AtSKIP3-like"/>
    <property type="match status" value="1"/>
</dbReference>
<dbReference type="SUPFAM" id="SSF81383">
    <property type="entry name" value="F-box domain"/>
    <property type="match status" value="1"/>
</dbReference>
<evidence type="ECO:0000313" key="3">
    <source>
        <dbReference type="Proteomes" id="UP001642487"/>
    </source>
</evidence>
<dbReference type="PROSITE" id="PS50181">
    <property type="entry name" value="FBOX"/>
    <property type="match status" value="1"/>
</dbReference>
<accession>A0ABP0ZAN2</accession>
<proteinExistence type="predicted"/>
<protein>
    <recommendedName>
        <fullName evidence="1">F-box domain-containing protein</fullName>
    </recommendedName>
</protein>
<evidence type="ECO:0000313" key="2">
    <source>
        <dbReference type="EMBL" id="CAK9329819.1"/>
    </source>
</evidence>
<evidence type="ECO:0000259" key="1">
    <source>
        <dbReference type="PROSITE" id="PS50181"/>
    </source>
</evidence>
<dbReference type="Pfam" id="PF12937">
    <property type="entry name" value="F-box-like"/>
    <property type="match status" value="1"/>
</dbReference>
<sequence length="302" mass="34324">MEEEEMGKATEGDEISDFSSLPEGVVAKILSLTTPSDACRSSAISRTFHAAAQSDIVWDKFLPPDWELLISLRKPSNLNFDPISSRKKEIFFSLCDNPVLIDDGNKSLSLEKWSGKKCIMLGARDLSVVWGDTPFYWVWKHRPDSRFAEVAVLLNVWWLEIRGRISCRMLSPKTTYAVYFVFKMRRRNYYGFDIDPADATVGILGTENQRKSVCLDPYLKNPRPRYDNVPFVIRPRSEDMAGLEQPQKRHDGWFEIELGEFQSGDGDDEVEMSLKEVKGTTGKIGLVVEGIEIRPKLSCSVV</sequence>
<dbReference type="PANTHER" id="PTHR32278">
    <property type="entry name" value="F-BOX DOMAIN-CONTAINING PROTEIN"/>
    <property type="match status" value="1"/>
</dbReference>
<name>A0ABP0ZAN2_9ROSI</name>
<reference evidence="2 3" key="1">
    <citation type="submission" date="2024-03" db="EMBL/GenBank/DDBJ databases">
        <authorList>
            <person name="Gkanogiannis A."/>
            <person name="Becerra Lopez-Lavalle L."/>
        </authorList>
    </citation>
    <scope>NUCLEOTIDE SEQUENCE [LARGE SCALE GENOMIC DNA]</scope>
</reference>
<feature type="domain" description="F-box" evidence="1">
    <location>
        <begin position="15"/>
        <end position="61"/>
    </location>
</feature>
<dbReference type="Gene3D" id="1.20.1280.50">
    <property type="match status" value="1"/>
</dbReference>